<dbReference type="Gene3D" id="3.30.930.10">
    <property type="entry name" value="Bira Bifunctional Protein, Domain 2"/>
    <property type="match status" value="1"/>
</dbReference>
<keyword evidence="6" id="KW-1185">Reference proteome</keyword>
<dbReference type="GO" id="GO:0005829">
    <property type="term" value="C:cytosol"/>
    <property type="evidence" value="ECO:0007669"/>
    <property type="project" value="TreeGrafter"/>
</dbReference>
<dbReference type="EMBL" id="FWZT01000005">
    <property type="protein sequence ID" value="SMF14394.1"/>
    <property type="molecule type" value="Genomic_DNA"/>
</dbReference>
<sequence>MTKALSFKECYYSRYTLKRAIENFFHKRDYIEVDTPIIVPTPGTEVHLDYFETSWLDFQLQSHQRFLRSSPELHLKQALAQGLDRIYHLGRCFRNGGEASAWHHPEFTMLEWYEAGISYEDFMQQTEELVRYSHRMLQTEGYSVITLPSKIEALTVAEAFERFAGIELIDQDPDLAEKANRKNFVSIRPDDDFETSFFKIMLDAVEPCLAEFEAVFLYDYPASQAALATVEQGVAKRFELYIKGIELSNAFQELTSPQDNIRRIHDSNHVRQTLSKQAVPIDDCFVDAVNKGIPESCGNALGFDRLLAILLGLDSIDSIIPFRENPIFPLEAP</sequence>
<feature type="domain" description="Aminoacyl-transfer RNA synthetases class-II family profile" evidence="4">
    <location>
        <begin position="17"/>
        <end position="321"/>
    </location>
</feature>
<evidence type="ECO:0000313" key="5">
    <source>
        <dbReference type="EMBL" id="SMF14394.1"/>
    </source>
</evidence>
<gene>
    <name evidence="5" type="ORF">SAMN06296036_105295</name>
</gene>
<dbReference type="GO" id="GO:0000049">
    <property type="term" value="F:tRNA binding"/>
    <property type="evidence" value="ECO:0007669"/>
    <property type="project" value="TreeGrafter"/>
</dbReference>
<dbReference type="NCBIfam" id="TIGR00462">
    <property type="entry name" value="genX"/>
    <property type="match status" value="1"/>
</dbReference>
<dbReference type="Proteomes" id="UP000192907">
    <property type="component" value="Unassembled WGS sequence"/>
</dbReference>
<dbReference type="OrthoDB" id="5288667at2"/>
<accession>A0A1Y6BPY0</accession>
<evidence type="ECO:0000313" key="6">
    <source>
        <dbReference type="Proteomes" id="UP000192907"/>
    </source>
</evidence>
<keyword evidence="3" id="KW-0067">ATP-binding</keyword>
<proteinExistence type="predicted"/>
<evidence type="ECO:0000259" key="4">
    <source>
        <dbReference type="PROSITE" id="PS50862"/>
    </source>
</evidence>
<evidence type="ECO:0000256" key="3">
    <source>
        <dbReference type="ARBA" id="ARBA00022840"/>
    </source>
</evidence>
<protein>
    <submittedName>
        <fullName evidence="5">Lysyl-tRNA synthetase, class 2</fullName>
    </submittedName>
</protein>
<name>A0A1Y6BPY0_9BACT</name>
<dbReference type="STRING" id="1513793.SAMN06296036_105295"/>
<keyword evidence="5" id="KW-0030">Aminoacyl-tRNA synthetase</keyword>
<dbReference type="GO" id="GO:0006430">
    <property type="term" value="P:lysyl-tRNA aminoacylation"/>
    <property type="evidence" value="ECO:0007669"/>
    <property type="project" value="InterPro"/>
</dbReference>
<reference evidence="6" key="1">
    <citation type="submission" date="2017-04" db="EMBL/GenBank/DDBJ databases">
        <authorList>
            <person name="Varghese N."/>
            <person name="Submissions S."/>
        </authorList>
    </citation>
    <scope>NUCLEOTIDE SEQUENCE [LARGE SCALE GENOMIC DNA]</scope>
    <source>
        <strain evidence="6">RKEM611</strain>
    </source>
</reference>
<evidence type="ECO:0000256" key="1">
    <source>
        <dbReference type="ARBA" id="ARBA00022598"/>
    </source>
</evidence>
<evidence type="ECO:0000256" key="2">
    <source>
        <dbReference type="ARBA" id="ARBA00022741"/>
    </source>
</evidence>
<dbReference type="InterPro" id="IPR004364">
    <property type="entry name" value="Aa-tRNA-synt_II"/>
</dbReference>
<dbReference type="PANTHER" id="PTHR42918:SF6">
    <property type="entry name" value="ELONGATION FACTOR P--(R)-BETA-LYSINE LIGASE"/>
    <property type="match status" value="1"/>
</dbReference>
<dbReference type="GO" id="GO:0004824">
    <property type="term" value="F:lysine-tRNA ligase activity"/>
    <property type="evidence" value="ECO:0007669"/>
    <property type="project" value="InterPro"/>
</dbReference>
<keyword evidence="1" id="KW-0436">Ligase</keyword>
<dbReference type="AlphaFoldDB" id="A0A1Y6BPY0"/>
<dbReference type="PROSITE" id="PS50862">
    <property type="entry name" value="AA_TRNA_LIGASE_II"/>
    <property type="match status" value="1"/>
</dbReference>
<dbReference type="InterPro" id="IPR004525">
    <property type="entry name" value="EpmA"/>
</dbReference>
<dbReference type="GO" id="GO:0005524">
    <property type="term" value="F:ATP binding"/>
    <property type="evidence" value="ECO:0007669"/>
    <property type="project" value="UniProtKB-KW"/>
</dbReference>
<dbReference type="RefSeq" id="WP_132317121.1">
    <property type="nucleotide sequence ID" value="NZ_FWZT01000005.1"/>
</dbReference>
<dbReference type="SUPFAM" id="SSF55681">
    <property type="entry name" value="Class II aaRS and biotin synthetases"/>
    <property type="match status" value="1"/>
</dbReference>
<dbReference type="PANTHER" id="PTHR42918">
    <property type="entry name" value="LYSYL-TRNA SYNTHETASE"/>
    <property type="match status" value="1"/>
</dbReference>
<dbReference type="InterPro" id="IPR045864">
    <property type="entry name" value="aa-tRNA-synth_II/BPL/LPL"/>
</dbReference>
<organism evidence="5 6">
    <name type="scientific">Pseudobacteriovorax antillogorgiicola</name>
    <dbReference type="NCBI Taxonomy" id="1513793"/>
    <lineage>
        <taxon>Bacteria</taxon>
        <taxon>Pseudomonadati</taxon>
        <taxon>Bdellovibrionota</taxon>
        <taxon>Oligoflexia</taxon>
        <taxon>Oligoflexales</taxon>
        <taxon>Pseudobacteriovoracaceae</taxon>
        <taxon>Pseudobacteriovorax</taxon>
    </lineage>
</organism>
<dbReference type="InterPro" id="IPR006195">
    <property type="entry name" value="aa-tRNA-synth_II"/>
</dbReference>
<dbReference type="Pfam" id="PF00152">
    <property type="entry name" value="tRNA-synt_2"/>
    <property type="match status" value="1"/>
</dbReference>
<keyword evidence="2" id="KW-0547">Nucleotide-binding</keyword>